<reference evidence="2" key="1">
    <citation type="submission" date="2020-09" db="EMBL/GenBank/DDBJ databases">
        <title>Streptomyces canutascabiei sp. nov., which causes potato common scab and is distributed across the world.</title>
        <authorList>
            <person name="Nguyen H.P."/>
            <person name="Weisberg A.J."/>
            <person name="Chang J.H."/>
            <person name="Clarke C.R."/>
        </authorList>
    </citation>
    <scope>NUCLEOTIDE SEQUENCE</scope>
    <source>
        <strain evidence="2">ID-01-6.2a</strain>
    </source>
</reference>
<sequence>MATSSQTSSGVRPLHQAPQAWTDREGDRWVANGRTPSGECLLACPEPVNAEDAGEGDSFAWTWRLVETAFGPLKPVSL</sequence>
<protein>
    <submittedName>
        <fullName evidence="2">Uncharacterized protein</fullName>
    </submittedName>
</protein>
<evidence type="ECO:0000313" key="2">
    <source>
        <dbReference type="EMBL" id="MBD9723510.1"/>
    </source>
</evidence>
<accession>A0A927QFE4</accession>
<feature type="region of interest" description="Disordered" evidence="1">
    <location>
        <begin position="1"/>
        <end position="31"/>
    </location>
</feature>
<evidence type="ECO:0000313" key="3">
    <source>
        <dbReference type="Proteomes" id="UP000661025"/>
    </source>
</evidence>
<evidence type="ECO:0000256" key="1">
    <source>
        <dbReference type="SAM" id="MobiDB-lite"/>
    </source>
</evidence>
<dbReference type="Proteomes" id="UP000661025">
    <property type="component" value="Unassembled WGS sequence"/>
</dbReference>
<dbReference type="EMBL" id="JACYXT010000003">
    <property type="protein sequence ID" value="MBD9723510.1"/>
    <property type="molecule type" value="Genomic_DNA"/>
</dbReference>
<dbReference type="AlphaFoldDB" id="A0A927QFE4"/>
<dbReference type="RefSeq" id="WP_192360423.1">
    <property type="nucleotide sequence ID" value="NZ_CP119182.1"/>
</dbReference>
<gene>
    <name evidence="2" type="ORF">IHE70_09675</name>
</gene>
<feature type="compositionally biased region" description="Polar residues" evidence="1">
    <location>
        <begin position="1"/>
        <end position="10"/>
    </location>
</feature>
<organism evidence="2 3">
    <name type="scientific">Streptomyces caniscabiei</name>
    <dbReference type="NCBI Taxonomy" id="2746961"/>
    <lineage>
        <taxon>Bacteria</taxon>
        <taxon>Bacillati</taxon>
        <taxon>Actinomycetota</taxon>
        <taxon>Actinomycetes</taxon>
        <taxon>Kitasatosporales</taxon>
        <taxon>Streptomycetaceae</taxon>
        <taxon>Streptomyces</taxon>
    </lineage>
</organism>
<dbReference type="GeneID" id="79933805"/>
<name>A0A927QFE4_9ACTN</name>
<proteinExistence type="predicted"/>
<comment type="caution">
    <text evidence="2">The sequence shown here is derived from an EMBL/GenBank/DDBJ whole genome shotgun (WGS) entry which is preliminary data.</text>
</comment>